<organism evidence="2 3">
    <name type="scientific">Thermogutta terrifontis</name>
    <dbReference type="NCBI Taxonomy" id="1331910"/>
    <lineage>
        <taxon>Bacteria</taxon>
        <taxon>Pseudomonadati</taxon>
        <taxon>Planctomycetota</taxon>
        <taxon>Planctomycetia</taxon>
        <taxon>Pirellulales</taxon>
        <taxon>Thermoguttaceae</taxon>
        <taxon>Thermogutta</taxon>
    </lineage>
</organism>
<name>A0A286RDK7_9BACT</name>
<gene>
    <name evidence="2" type="ORF">THTE_1421</name>
</gene>
<dbReference type="KEGG" id="ttf:THTE_1421"/>
<dbReference type="AlphaFoldDB" id="A0A286RDK7"/>
<reference evidence="2 3" key="1">
    <citation type="journal article" name="Front. Microbiol.">
        <title>Sugar Metabolism of the First Thermophilic Planctomycete Thermogutta terrifontis: Comparative Genomic and Transcriptomic Approaches.</title>
        <authorList>
            <person name="Elcheninov A.G."/>
            <person name="Menzel P."/>
            <person name="Gudbergsdottir S.R."/>
            <person name="Slesarev A.I."/>
            <person name="Kadnikov V.V."/>
            <person name="Krogh A."/>
            <person name="Bonch-Osmolovskaya E.A."/>
            <person name="Peng X."/>
            <person name="Kublanov I.V."/>
        </authorList>
    </citation>
    <scope>NUCLEOTIDE SEQUENCE [LARGE SCALE GENOMIC DNA]</scope>
    <source>
        <strain evidence="2 3">R1</strain>
    </source>
</reference>
<sequence>MSPKYWWTGLLLVVGALNPVFGGDPTEVRGSPGRCAVCGRPGPCQQKVCRIECGVEKIKKYCWCVEAADVCTMLPSHPGRSCDPGCDACGAADGCDLGCQSCDSRARPSGILSGWIYDLGHQRPCPVPPQVGRTRSIKKLVKKEYEVEVPVYKTVVQYVCAECLAAQACGVCAPSGEGSPAPSPSPADQKPEAAPKPDDSASLKPATVSEIQAVNLAPLPPM</sequence>
<proteinExistence type="predicted"/>
<accession>A0A286RDK7</accession>
<evidence type="ECO:0000313" key="2">
    <source>
        <dbReference type="EMBL" id="ASV74023.1"/>
    </source>
</evidence>
<feature type="compositionally biased region" description="Basic and acidic residues" evidence="1">
    <location>
        <begin position="189"/>
        <end position="201"/>
    </location>
</feature>
<protein>
    <submittedName>
        <fullName evidence="2">Uncharacterized protein</fullName>
    </submittedName>
</protein>
<keyword evidence="3" id="KW-1185">Reference proteome</keyword>
<dbReference type="RefSeq" id="WP_095414465.1">
    <property type="nucleotide sequence ID" value="NZ_CP018477.1"/>
</dbReference>
<evidence type="ECO:0000256" key="1">
    <source>
        <dbReference type="SAM" id="MobiDB-lite"/>
    </source>
</evidence>
<dbReference type="Proteomes" id="UP000215086">
    <property type="component" value="Chromosome"/>
</dbReference>
<dbReference type="EMBL" id="CP018477">
    <property type="protein sequence ID" value="ASV74023.1"/>
    <property type="molecule type" value="Genomic_DNA"/>
</dbReference>
<evidence type="ECO:0000313" key="3">
    <source>
        <dbReference type="Proteomes" id="UP000215086"/>
    </source>
</evidence>
<feature type="region of interest" description="Disordered" evidence="1">
    <location>
        <begin position="176"/>
        <end position="207"/>
    </location>
</feature>